<name>A0ABZ0UEW3_9FIRM</name>
<dbReference type="Proteomes" id="UP001325248">
    <property type="component" value="Chromosome"/>
</dbReference>
<proteinExistence type="predicted"/>
<dbReference type="Pfam" id="PF05973">
    <property type="entry name" value="Gp49"/>
    <property type="match status" value="1"/>
</dbReference>
<sequence length="119" mass="14035">MDKFNIEFYTKDNGDKPAKDFLLSLDTKMRAKLMGIIGILEEKENQLREPYSKHLSDGIFEIRGKVGSDITRILYFFYYEGRIVLTNGFVKKSQETPKQEIDLAKKYRNDFIERVKNNE</sequence>
<organism evidence="1 2">
    <name type="scientific">Blautia producta</name>
    <dbReference type="NCBI Taxonomy" id="33035"/>
    <lineage>
        <taxon>Bacteria</taxon>
        <taxon>Bacillati</taxon>
        <taxon>Bacillota</taxon>
        <taxon>Clostridia</taxon>
        <taxon>Lachnospirales</taxon>
        <taxon>Lachnospiraceae</taxon>
        <taxon>Blautia</taxon>
    </lineage>
</organism>
<gene>
    <name evidence="1" type="ORF">BLCOC_35410</name>
</gene>
<protein>
    <recommendedName>
        <fullName evidence="3">Phage-related protein</fullName>
    </recommendedName>
</protein>
<accession>A0ABZ0UEW3</accession>
<evidence type="ECO:0000313" key="1">
    <source>
        <dbReference type="EMBL" id="WPX75183.1"/>
    </source>
</evidence>
<dbReference type="EMBL" id="CP136422">
    <property type="protein sequence ID" value="WPX75183.1"/>
    <property type="molecule type" value="Genomic_DNA"/>
</dbReference>
<dbReference type="InterPro" id="IPR009241">
    <property type="entry name" value="HigB-like"/>
</dbReference>
<reference evidence="1" key="1">
    <citation type="submission" date="2023-10" db="EMBL/GenBank/DDBJ databases">
        <title>Genome sequence of Blautia coccoides DSM 935.</title>
        <authorList>
            <person name="Boeer T."/>
            <person name="Bengelsdorf F.R."/>
            <person name="Daniel R."/>
            <person name="Poehlein A."/>
        </authorList>
    </citation>
    <scope>NUCLEOTIDE SEQUENCE [LARGE SCALE GENOMIC DNA]</scope>
    <source>
        <strain evidence="1">DSM 935</strain>
    </source>
</reference>
<evidence type="ECO:0000313" key="2">
    <source>
        <dbReference type="Proteomes" id="UP001325248"/>
    </source>
</evidence>
<keyword evidence="2" id="KW-1185">Reference proteome</keyword>
<evidence type="ECO:0008006" key="3">
    <source>
        <dbReference type="Google" id="ProtNLM"/>
    </source>
</evidence>